<sequence length="381" mass="43684">MELQALLRHDDDDDIIDVLDGFDAEIALTLIIRRRSKRRRGRSRRGSVPGRMKTRERNIILGHESIMRDYLGPNPVYDETLFQRRYRLPSVLFRRLLIEITEANSYFARKPDAVGKMGASPEQKMTAALRMLGSGISADVQDEYCRIAESTVMKSFHAFCKTVVEIYGKVYLRAPTADDVRKILRFNESRGMPGLLGSLDCTHWRWKNCPTAWHGHYRGKEGAPTVVLEAIATADRWIWHAFFGIPGSNNDLNILDRSPLLHSFLNDTQPRVQYEIDGVNYDTPYYFVDGIYPAWSTFISVYTEPEEGSKKAFTTAHEAIRKDVECAFGILKSRFGVLAVPSRLWYEDQMKYVIYCCVILHNMVIELRGENVPDYLPDPSG</sequence>
<dbReference type="OrthoDB" id="119179at2759"/>
<dbReference type="EMBL" id="ANJA01000540">
    <property type="protein sequence ID" value="ETO83187.1"/>
    <property type="molecule type" value="Genomic_DNA"/>
</dbReference>
<proteinExistence type="predicted"/>
<organism evidence="1 2">
    <name type="scientific">Phytophthora nicotianae P1976</name>
    <dbReference type="NCBI Taxonomy" id="1317066"/>
    <lineage>
        <taxon>Eukaryota</taxon>
        <taxon>Sar</taxon>
        <taxon>Stramenopiles</taxon>
        <taxon>Oomycota</taxon>
        <taxon>Peronosporomycetes</taxon>
        <taxon>Peronosporales</taxon>
        <taxon>Peronosporaceae</taxon>
        <taxon>Phytophthora</taxon>
    </lineage>
</organism>
<dbReference type="Pfam" id="PF04827">
    <property type="entry name" value="Plant_tran"/>
    <property type="match status" value="1"/>
</dbReference>
<gene>
    <name evidence="1" type="ORF">F444_02740</name>
</gene>
<accession>A0A081AWC6</accession>
<dbReference type="InterPro" id="IPR006912">
    <property type="entry name" value="Harbinger_derived_prot"/>
</dbReference>
<dbReference type="Proteomes" id="UP000028582">
    <property type="component" value="Unassembled WGS sequence"/>
</dbReference>
<evidence type="ECO:0008006" key="3">
    <source>
        <dbReference type="Google" id="ProtNLM"/>
    </source>
</evidence>
<comment type="caution">
    <text evidence="1">The sequence shown here is derived from an EMBL/GenBank/DDBJ whole genome shotgun (WGS) entry which is preliminary data.</text>
</comment>
<name>A0A081AWC6_PHYNI</name>
<evidence type="ECO:0000313" key="2">
    <source>
        <dbReference type="Proteomes" id="UP000028582"/>
    </source>
</evidence>
<protein>
    <recommendedName>
        <fullName evidence="3">DDE Tnp4 domain-containing protein</fullName>
    </recommendedName>
</protein>
<dbReference type="PANTHER" id="PTHR47150">
    <property type="entry name" value="OS12G0169200 PROTEIN"/>
    <property type="match status" value="1"/>
</dbReference>
<evidence type="ECO:0000313" key="1">
    <source>
        <dbReference type="EMBL" id="ETO83187.1"/>
    </source>
</evidence>
<reference evidence="1 2" key="1">
    <citation type="submission" date="2013-11" db="EMBL/GenBank/DDBJ databases">
        <title>The Genome Sequence of Phytophthora parasitica P1976.</title>
        <authorList>
            <consortium name="The Broad Institute Genomics Platform"/>
            <person name="Russ C."/>
            <person name="Tyler B."/>
            <person name="Panabieres F."/>
            <person name="Shan W."/>
            <person name="Tripathy S."/>
            <person name="Grunwald N."/>
            <person name="Machado M."/>
            <person name="Johnson C.S."/>
            <person name="Walker B."/>
            <person name="Young S."/>
            <person name="Zeng Q."/>
            <person name="Gargeya S."/>
            <person name="Fitzgerald M."/>
            <person name="Haas B."/>
            <person name="Abouelleil A."/>
            <person name="Allen A.W."/>
            <person name="Alvarado L."/>
            <person name="Arachchi H.M."/>
            <person name="Berlin A.M."/>
            <person name="Chapman S.B."/>
            <person name="Gainer-Dewar J."/>
            <person name="Goldberg J."/>
            <person name="Griggs A."/>
            <person name="Gujja S."/>
            <person name="Hansen M."/>
            <person name="Howarth C."/>
            <person name="Imamovic A."/>
            <person name="Ireland A."/>
            <person name="Larimer J."/>
            <person name="McCowan C."/>
            <person name="Murphy C."/>
            <person name="Pearson M."/>
            <person name="Poon T.W."/>
            <person name="Priest M."/>
            <person name="Roberts A."/>
            <person name="Saif S."/>
            <person name="Shea T."/>
            <person name="Sisk P."/>
            <person name="Sykes S."/>
            <person name="Wortman J."/>
            <person name="Nusbaum C."/>
            <person name="Birren B."/>
        </authorList>
    </citation>
    <scope>NUCLEOTIDE SEQUENCE [LARGE SCALE GENOMIC DNA]</scope>
    <source>
        <strain evidence="1 2">P1976</strain>
    </source>
</reference>
<dbReference type="PANTHER" id="PTHR47150:SF5">
    <property type="entry name" value="OS07G0546750 PROTEIN"/>
    <property type="match status" value="1"/>
</dbReference>
<dbReference type="AlphaFoldDB" id="A0A081AWC6"/>